<proteinExistence type="predicted"/>
<dbReference type="RefSeq" id="WP_015318293.1">
    <property type="nucleotide sequence ID" value="NC_019973.1"/>
</dbReference>
<keyword evidence="3" id="KW-1185">Reference proteome</keyword>
<sequence>MNKKTKIISYAVVLACLAFASWRLILLVSAGQWKGRFGGWRECETFWCYSTGILSYASVVAFCLFALYLLRYRENYVAKLYRDYHEMKGKG</sequence>
<keyword evidence="1" id="KW-0812">Transmembrane</keyword>
<protein>
    <submittedName>
        <fullName evidence="2">Uncharacterized protein</fullName>
    </submittedName>
</protein>
<dbReference type="AlphaFoldDB" id="L0KP67"/>
<gene>
    <name evidence="2" type="ordered locus">Mesau_04581</name>
</gene>
<keyword evidence="1" id="KW-0472">Membrane</keyword>
<accession>L0KP67</accession>
<dbReference type="OrthoDB" id="9910886at2"/>
<organism evidence="2 3">
    <name type="scientific">Mesorhizobium australicum (strain HAMBI 3006 / LMG 24608 / WSM2073)</name>
    <dbReference type="NCBI Taxonomy" id="754035"/>
    <lineage>
        <taxon>Bacteria</taxon>
        <taxon>Pseudomonadati</taxon>
        <taxon>Pseudomonadota</taxon>
        <taxon>Alphaproteobacteria</taxon>
        <taxon>Hyphomicrobiales</taxon>
        <taxon>Phyllobacteriaceae</taxon>
        <taxon>Mesorhizobium</taxon>
    </lineage>
</organism>
<dbReference type="HOGENOM" id="CLU_2423499_0_0_5"/>
<feature type="transmembrane region" description="Helical" evidence="1">
    <location>
        <begin position="46"/>
        <end position="70"/>
    </location>
</feature>
<dbReference type="GeneID" id="90991899"/>
<evidence type="ECO:0000313" key="3">
    <source>
        <dbReference type="Proteomes" id="UP000010998"/>
    </source>
</evidence>
<keyword evidence="1" id="KW-1133">Transmembrane helix</keyword>
<evidence type="ECO:0000256" key="1">
    <source>
        <dbReference type="SAM" id="Phobius"/>
    </source>
</evidence>
<evidence type="ECO:0000313" key="2">
    <source>
        <dbReference type="EMBL" id="AGB46911.1"/>
    </source>
</evidence>
<dbReference type="EMBL" id="CP003358">
    <property type="protein sequence ID" value="AGB46911.1"/>
    <property type="molecule type" value="Genomic_DNA"/>
</dbReference>
<reference evidence="3" key="1">
    <citation type="submission" date="2012-02" db="EMBL/GenBank/DDBJ databases">
        <title>Complete sequence of Mesorhizobium australicum WSM2073.</title>
        <authorList>
            <person name="Lucas S."/>
            <person name="Han J."/>
            <person name="Lapidus A."/>
            <person name="Cheng J.-F."/>
            <person name="Goodwin L."/>
            <person name="Pitluck S."/>
            <person name="Peters L."/>
            <person name="Gu W."/>
            <person name="Detter J.C."/>
            <person name="Han C."/>
            <person name="Tapia R."/>
            <person name="Land M."/>
            <person name="Hauser L."/>
            <person name="Kyrpides N."/>
            <person name="Ivanova N."/>
            <person name="Pagani I."/>
            <person name="Reeve W.G."/>
            <person name="Howieson J.G."/>
            <person name="Tiwari R.P."/>
            <person name="O'Hara G.W."/>
            <person name="Atkins C.A."/>
            <person name="Ronson C.W."/>
            <person name="Nandasena K.G."/>
            <person name="Woyke T."/>
        </authorList>
    </citation>
    <scope>NUCLEOTIDE SEQUENCE [LARGE SCALE GENOMIC DNA]</scope>
    <source>
        <strain evidence="3">LMG 24608 / HAMBI 3006 / WSM2073</strain>
    </source>
</reference>
<dbReference type="Proteomes" id="UP000010998">
    <property type="component" value="Chromosome"/>
</dbReference>
<dbReference type="KEGG" id="mam:Mesau_04581"/>
<name>L0KP67_MESAW</name>